<proteinExistence type="predicted"/>
<dbReference type="Proteomes" id="UP001303473">
    <property type="component" value="Unassembled WGS sequence"/>
</dbReference>
<sequence length="55" mass="6330">MSDNRSLHSAIVDYIDEEFNAKPRHIFRLCAMAEKHIPVKAVGFEKGVKEKDEKT</sequence>
<gene>
    <name evidence="1" type="ORF">QBC46DRAFT_346750</name>
</gene>
<dbReference type="AlphaFoldDB" id="A0AAN6S094"/>
<organism evidence="1 2">
    <name type="scientific">Diplogelasinospora grovesii</name>
    <dbReference type="NCBI Taxonomy" id="303347"/>
    <lineage>
        <taxon>Eukaryota</taxon>
        <taxon>Fungi</taxon>
        <taxon>Dikarya</taxon>
        <taxon>Ascomycota</taxon>
        <taxon>Pezizomycotina</taxon>
        <taxon>Sordariomycetes</taxon>
        <taxon>Sordariomycetidae</taxon>
        <taxon>Sordariales</taxon>
        <taxon>Diplogelasinosporaceae</taxon>
        <taxon>Diplogelasinospora</taxon>
    </lineage>
</organism>
<evidence type="ECO:0000313" key="2">
    <source>
        <dbReference type="Proteomes" id="UP001303473"/>
    </source>
</evidence>
<keyword evidence="2" id="KW-1185">Reference proteome</keyword>
<protein>
    <submittedName>
        <fullName evidence="1">Uncharacterized protein</fullName>
    </submittedName>
</protein>
<comment type="caution">
    <text evidence="1">The sequence shown here is derived from an EMBL/GenBank/DDBJ whole genome shotgun (WGS) entry which is preliminary data.</text>
</comment>
<reference evidence="2" key="1">
    <citation type="journal article" date="2023" name="Mol. Phylogenet. Evol.">
        <title>Genome-scale phylogeny and comparative genomics of the fungal order Sordariales.</title>
        <authorList>
            <person name="Hensen N."/>
            <person name="Bonometti L."/>
            <person name="Westerberg I."/>
            <person name="Brannstrom I.O."/>
            <person name="Guillou S."/>
            <person name="Cros-Aarteil S."/>
            <person name="Calhoun S."/>
            <person name="Haridas S."/>
            <person name="Kuo A."/>
            <person name="Mondo S."/>
            <person name="Pangilinan J."/>
            <person name="Riley R."/>
            <person name="LaButti K."/>
            <person name="Andreopoulos B."/>
            <person name="Lipzen A."/>
            <person name="Chen C."/>
            <person name="Yan M."/>
            <person name="Daum C."/>
            <person name="Ng V."/>
            <person name="Clum A."/>
            <person name="Steindorff A."/>
            <person name="Ohm R.A."/>
            <person name="Martin F."/>
            <person name="Silar P."/>
            <person name="Natvig D.O."/>
            <person name="Lalanne C."/>
            <person name="Gautier V."/>
            <person name="Ament-Velasquez S.L."/>
            <person name="Kruys A."/>
            <person name="Hutchinson M.I."/>
            <person name="Powell A.J."/>
            <person name="Barry K."/>
            <person name="Miller A.N."/>
            <person name="Grigoriev I.V."/>
            <person name="Debuchy R."/>
            <person name="Gladieux P."/>
            <person name="Hiltunen Thoren M."/>
            <person name="Johannesson H."/>
        </authorList>
    </citation>
    <scope>NUCLEOTIDE SEQUENCE [LARGE SCALE GENOMIC DNA]</scope>
    <source>
        <strain evidence="2">CBS 340.73</strain>
    </source>
</reference>
<dbReference type="EMBL" id="MU853929">
    <property type="protein sequence ID" value="KAK3935298.1"/>
    <property type="molecule type" value="Genomic_DNA"/>
</dbReference>
<name>A0AAN6S094_9PEZI</name>
<evidence type="ECO:0000313" key="1">
    <source>
        <dbReference type="EMBL" id="KAK3935298.1"/>
    </source>
</evidence>
<accession>A0AAN6S094</accession>